<keyword evidence="1" id="KW-0472">Membrane</keyword>
<dbReference type="AlphaFoldDB" id="A0A3B0S0H2"/>
<keyword evidence="1" id="KW-1133">Transmembrane helix</keyword>
<dbReference type="EMBL" id="UOEI01000201">
    <property type="protein sequence ID" value="VAV97232.1"/>
    <property type="molecule type" value="Genomic_DNA"/>
</dbReference>
<protein>
    <recommendedName>
        <fullName evidence="3">Bacterial Pleckstrin homology domain-containing protein</fullName>
    </recommendedName>
</protein>
<keyword evidence="1" id="KW-0812">Transmembrane</keyword>
<proteinExistence type="predicted"/>
<reference evidence="2" key="1">
    <citation type="submission" date="2018-06" db="EMBL/GenBank/DDBJ databases">
        <authorList>
            <person name="Zhirakovskaya E."/>
        </authorList>
    </citation>
    <scope>NUCLEOTIDE SEQUENCE</scope>
</reference>
<feature type="transmembrane region" description="Helical" evidence="1">
    <location>
        <begin position="12"/>
        <end position="29"/>
    </location>
</feature>
<gene>
    <name evidence="2" type="ORF">MNBD_ACTINO01-679</name>
</gene>
<organism evidence="2">
    <name type="scientific">hydrothermal vent metagenome</name>
    <dbReference type="NCBI Taxonomy" id="652676"/>
    <lineage>
        <taxon>unclassified sequences</taxon>
        <taxon>metagenomes</taxon>
        <taxon>ecological metagenomes</taxon>
    </lineage>
</organism>
<feature type="transmembrane region" description="Helical" evidence="1">
    <location>
        <begin position="35"/>
        <end position="54"/>
    </location>
</feature>
<evidence type="ECO:0008006" key="3">
    <source>
        <dbReference type="Google" id="ProtNLM"/>
    </source>
</evidence>
<evidence type="ECO:0000256" key="1">
    <source>
        <dbReference type="SAM" id="Phobius"/>
    </source>
</evidence>
<accession>A0A3B0S0H2</accession>
<name>A0A3B0S0H2_9ZZZZ</name>
<evidence type="ECO:0000313" key="2">
    <source>
        <dbReference type="EMBL" id="VAV97232.1"/>
    </source>
</evidence>
<sequence length="148" mass="16218">MEYRHTQTAFQSVILTVGLMLALVTVFVPDLDEEGLLVPIAIFLVATAAITLAFSRLTVTVDNSEVATAFGIGWPKHTEEIAEIVAVRTVRNKWIYGWGIRRLPGGWMYNVWGLDAVELDLSSGKMFRIGTDDPDGLLAALTLAISPK</sequence>